<dbReference type="EMBL" id="JBHLWV010000012">
    <property type="protein sequence ID" value="MFC0314070.1"/>
    <property type="molecule type" value="Genomic_DNA"/>
</dbReference>
<gene>
    <name evidence="1" type="ORF">ACFFJD_04265</name>
</gene>
<dbReference type="InterPro" id="IPR047681">
    <property type="entry name" value="PPA1309-like"/>
</dbReference>
<evidence type="ECO:0000313" key="2">
    <source>
        <dbReference type="Proteomes" id="UP001589783"/>
    </source>
</evidence>
<organism evidence="1 2">
    <name type="scientific">Gordonia phosphorivorans</name>
    <dbReference type="NCBI Taxonomy" id="1056982"/>
    <lineage>
        <taxon>Bacteria</taxon>
        <taxon>Bacillati</taxon>
        <taxon>Actinomycetota</taxon>
        <taxon>Actinomycetes</taxon>
        <taxon>Mycobacteriales</taxon>
        <taxon>Gordoniaceae</taxon>
        <taxon>Gordonia</taxon>
    </lineage>
</organism>
<protein>
    <submittedName>
        <fullName evidence="1">PPA1309 family protein</fullName>
    </submittedName>
</protein>
<dbReference type="NCBIfam" id="NF040618">
    <property type="entry name" value="PPA1309_fam"/>
    <property type="match status" value="1"/>
</dbReference>
<evidence type="ECO:0000313" key="1">
    <source>
        <dbReference type="EMBL" id="MFC0314070.1"/>
    </source>
</evidence>
<dbReference type="RefSeq" id="WP_382361425.1">
    <property type="nucleotide sequence ID" value="NZ_JBHLWV010000012.1"/>
</dbReference>
<dbReference type="Proteomes" id="UP001589783">
    <property type="component" value="Unassembled WGS sequence"/>
</dbReference>
<accession>A0ABV6H5I3</accession>
<keyword evidence="2" id="KW-1185">Reference proteome</keyword>
<name>A0ABV6H5I3_9ACTN</name>
<sequence>MTYSQADLGNALAQCAAYAAELPWGSPDLLFALVPTAELMRQAPDLVSEGDDSPLSPVLQELDDPTADTATVLAGIGWPEAVAGTALVTEITVVPPDGDDGAGRRARLIGGALRTGQRLALLALEAVDADDPNHLRTHPELAPELLDALAATFDEAPAGD</sequence>
<comment type="caution">
    <text evidence="1">The sequence shown here is derived from an EMBL/GenBank/DDBJ whole genome shotgun (WGS) entry which is preliminary data.</text>
</comment>
<reference evidence="1 2" key="1">
    <citation type="submission" date="2024-09" db="EMBL/GenBank/DDBJ databases">
        <authorList>
            <person name="Sun Q."/>
            <person name="Mori K."/>
        </authorList>
    </citation>
    <scope>NUCLEOTIDE SEQUENCE [LARGE SCALE GENOMIC DNA]</scope>
    <source>
        <strain evidence="1 2">CCM 7957</strain>
    </source>
</reference>
<proteinExistence type="predicted"/>